<proteinExistence type="predicted"/>
<reference evidence="1 2" key="1">
    <citation type="submission" date="2018-04" db="EMBL/GenBank/DDBJ databases">
        <title>Genomic Encyclopedia of Archaeal and Bacterial Type Strains, Phase II (KMG-II): from individual species to whole genera.</title>
        <authorList>
            <person name="Goeker M."/>
        </authorList>
    </citation>
    <scope>NUCLEOTIDE SEQUENCE [LARGE SCALE GENOMIC DNA]</scope>
    <source>
        <strain evidence="1 2">DSM 45169</strain>
    </source>
</reference>
<evidence type="ECO:0000313" key="1">
    <source>
        <dbReference type="EMBL" id="PTM59202.1"/>
    </source>
</evidence>
<organism evidence="1 2">
    <name type="scientific">Desmospora activa DSM 45169</name>
    <dbReference type="NCBI Taxonomy" id="1121389"/>
    <lineage>
        <taxon>Bacteria</taxon>
        <taxon>Bacillati</taxon>
        <taxon>Bacillota</taxon>
        <taxon>Bacilli</taxon>
        <taxon>Bacillales</taxon>
        <taxon>Thermoactinomycetaceae</taxon>
        <taxon>Desmospora</taxon>
    </lineage>
</organism>
<name>A0A2T4ZBD1_9BACL</name>
<evidence type="ECO:0000313" key="2">
    <source>
        <dbReference type="Proteomes" id="UP000241639"/>
    </source>
</evidence>
<comment type="caution">
    <text evidence="1">The sequence shown here is derived from an EMBL/GenBank/DDBJ whole genome shotgun (WGS) entry which is preliminary data.</text>
</comment>
<gene>
    <name evidence="1" type="ORF">C8J48_1805</name>
</gene>
<keyword evidence="2" id="KW-1185">Reference proteome</keyword>
<sequence>MNQHPYFLEQYQKERKRTLEAYLREPRHFRPSLFHRIRKGLERMLRRPQTLKCRIKNGI</sequence>
<dbReference type="AlphaFoldDB" id="A0A2T4ZBD1"/>
<protein>
    <submittedName>
        <fullName evidence="1">Uncharacterized protein</fullName>
    </submittedName>
</protein>
<dbReference type="EMBL" id="PZZP01000001">
    <property type="protein sequence ID" value="PTM59202.1"/>
    <property type="molecule type" value="Genomic_DNA"/>
</dbReference>
<dbReference type="Proteomes" id="UP000241639">
    <property type="component" value="Unassembled WGS sequence"/>
</dbReference>
<accession>A0A2T4ZBD1</accession>